<dbReference type="InterPro" id="IPR057670">
    <property type="entry name" value="SH3_retrovirus"/>
</dbReference>
<keyword evidence="4" id="KW-0378">Hydrolase</keyword>
<feature type="domain" description="Integrase catalytic" evidence="8">
    <location>
        <begin position="221"/>
        <end position="397"/>
    </location>
</feature>
<keyword evidence="5" id="KW-0863">Zinc-finger</keyword>
<dbReference type="InterPro" id="IPR054722">
    <property type="entry name" value="PolX-like_BBD"/>
</dbReference>
<comment type="caution">
    <text evidence="9">The sequence shown here is derived from an EMBL/GenBank/DDBJ whole genome shotgun (WGS) entry which is preliminary data.</text>
</comment>
<sequence length="1102" mass="125736">MSEVECFRCDKFGHYASKCPDRLLKLKLQEAQEDEIEDTEKADKLMMHEVVYLNEKKVVPSKYEEDREDDNVWFGDDSRIDIKGKGLIEFIDRNGEARTMADVYYIPDLRSNIISLGQATESGCDVRMKEEYLMMHDAKWKLLVKATRGGNRLYRVRMGIRNTMCLISASMSESSRWHARLGHVNLDTMKIMVQKKLVVGIPEVNIEKKVCDSCLMGKQTRQVFPQATSYRADKVLELVHGDLCGPITPSTPAGNKYIFVLIDDHSRYMWTILMKEKSDAINRFKRFKSLVEQESGKKIQTFRTDRGGEFVSQEFNSFCESAGIKRHLTVPYTPQQNGVVERRNRTLMEMTISILKHMSLPSFLWGEAARHSTYLLNRIATRSMKEITPYEAFRSKKPNISHLRVFGCIGYAKVDSALLKKLDDRSRRLVHLGTEPGTKGYRLLDPQTKKIVVSRDVVFDEIRGWNWSGNSQNQSEVDGFTIEYGEYGNHGIKGVANSETIETEAENDETAAVDVGGMEENNRDEDSEEDSDNGEGNNQIELRRSQRVRTQPSYLNDYILLAEIEGELLLMCLNDEPRDFYEAKESKSWMAACEDEINSIVKNKTWTLVDLPVGAKPIGLKWVFKLKRNSDGSINKHKARLVAKRYVQRYGIDFEEVFAPVARIETIRLLISLAATNGWEIHHLDVKTAFLHGELKETVYVTQPEGFIEKGSEDKVYKLSRALYGLRQAPRAWNDKLNQILRDLQFKRCSKEPSVYRKKVNQETLLLAVYIDDLFVTGTSLIIIEEFKREMSSKFEMSDLGRLTYYLGIEVQQDSEGITLSQRRYAMKILEEAGMMSCNPVNTPMEAGLKLSKATEEKDIDATAYRKNVGCLRYLLHTRPDLSYCVGVLSRYMQNPKESHEAAMKQCLRYLRGTTNLGLTFKRSSAGTRLVGYSDSSHNVDPDDGKSTTGHVFYLGESLISWCSQKQDTVALSSCEAEFMAGTEAARQAIWLQDLLSEITEATSRKVVIKIDNQSAIALTKNPVFHGRSKHIHTRFHFIRECVENGLVEVEHVPGTEQKADILTKALGKLKFKEMRELIGVKVVAEDDFKLRRENVGLSLKA</sequence>
<evidence type="ECO:0000313" key="10">
    <source>
        <dbReference type="Proteomes" id="UP000467841"/>
    </source>
</evidence>
<feature type="domain" description="CCHC-type" evidence="7">
    <location>
        <begin position="6"/>
        <end position="21"/>
    </location>
</feature>
<dbReference type="InterPro" id="IPR012337">
    <property type="entry name" value="RNaseH-like_sf"/>
</dbReference>
<dbReference type="SUPFAM" id="SSF53098">
    <property type="entry name" value="Ribonuclease H-like"/>
    <property type="match status" value="1"/>
</dbReference>
<accession>A0A6D2HDP8</accession>
<dbReference type="GO" id="GO:0015074">
    <property type="term" value="P:DNA integration"/>
    <property type="evidence" value="ECO:0007669"/>
    <property type="project" value="InterPro"/>
</dbReference>
<dbReference type="InterPro" id="IPR036397">
    <property type="entry name" value="RNaseH_sf"/>
</dbReference>
<dbReference type="GO" id="GO:0006508">
    <property type="term" value="P:proteolysis"/>
    <property type="evidence" value="ECO:0007669"/>
    <property type="project" value="UniProtKB-KW"/>
</dbReference>
<dbReference type="GO" id="GO:0003676">
    <property type="term" value="F:nucleic acid binding"/>
    <property type="evidence" value="ECO:0007669"/>
    <property type="project" value="InterPro"/>
</dbReference>
<dbReference type="InterPro" id="IPR043502">
    <property type="entry name" value="DNA/RNA_pol_sf"/>
</dbReference>
<keyword evidence="2" id="KW-0479">Metal-binding</keyword>
<gene>
    <name evidence="9" type="ORF">MERR_LOCUS858</name>
</gene>
<evidence type="ECO:0008006" key="11">
    <source>
        <dbReference type="Google" id="ProtNLM"/>
    </source>
</evidence>
<dbReference type="Pfam" id="PF00665">
    <property type="entry name" value="rve"/>
    <property type="match status" value="1"/>
</dbReference>
<dbReference type="InterPro" id="IPR001878">
    <property type="entry name" value="Znf_CCHC"/>
</dbReference>
<dbReference type="CDD" id="cd09272">
    <property type="entry name" value="RNase_HI_RT_Ty1"/>
    <property type="match status" value="1"/>
</dbReference>
<evidence type="ECO:0000256" key="5">
    <source>
        <dbReference type="PROSITE-ProRule" id="PRU00047"/>
    </source>
</evidence>
<dbReference type="InterPro" id="IPR001584">
    <property type="entry name" value="Integrase_cat-core"/>
</dbReference>
<dbReference type="PROSITE" id="PS50994">
    <property type="entry name" value="INTEGRASE"/>
    <property type="match status" value="1"/>
</dbReference>
<dbReference type="GO" id="GO:0004190">
    <property type="term" value="F:aspartic-type endopeptidase activity"/>
    <property type="evidence" value="ECO:0007669"/>
    <property type="project" value="UniProtKB-KW"/>
</dbReference>
<dbReference type="PANTHER" id="PTHR42648">
    <property type="entry name" value="TRANSPOSASE, PUTATIVE-RELATED"/>
    <property type="match status" value="1"/>
</dbReference>
<dbReference type="Pfam" id="PF07727">
    <property type="entry name" value="RVT_2"/>
    <property type="match status" value="1"/>
</dbReference>
<dbReference type="EMBL" id="CACVBM020000055">
    <property type="protein sequence ID" value="CAA7013624.1"/>
    <property type="molecule type" value="Genomic_DNA"/>
</dbReference>
<evidence type="ECO:0000259" key="8">
    <source>
        <dbReference type="PROSITE" id="PS50994"/>
    </source>
</evidence>
<evidence type="ECO:0000256" key="2">
    <source>
        <dbReference type="ARBA" id="ARBA00022723"/>
    </source>
</evidence>
<keyword evidence="10" id="KW-1185">Reference proteome</keyword>
<dbReference type="InterPro" id="IPR036875">
    <property type="entry name" value="Znf_CCHC_sf"/>
</dbReference>
<organism evidence="9 10">
    <name type="scientific">Microthlaspi erraticum</name>
    <dbReference type="NCBI Taxonomy" id="1685480"/>
    <lineage>
        <taxon>Eukaryota</taxon>
        <taxon>Viridiplantae</taxon>
        <taxon>Streptophyta</taxon>
        <taxon>Embryophyta</taxon>
        <taxon>Tracheophyta</taxon>
        <taxon>Spermatophyta</taxon>
        <taxon>Magnoliopsida</taxon>
        <taxon>eudicotyledons</taxon>
        <taxon>Gunneridae</taxon>
        <taxon>Pentapetalae</taxon>
        <taxon>rosids</taxon>
        <taxon>malvids</taxon>
        <taxon>Brassicales</taxon>
        <taxon>Brassicaceae</taxon>
        <taxon>Coluteocarpeae</taxon>
        <taxon>Microthlaspi</taxon>
    </lineage>
</organism>
<evidence type="ECO:0000259" key="7">
    <source>
        <dbReference type="PROSITE" id="PS50158"/>
    </source>
</evidence>
<feature type="region of interest" description="Disordered" evidence="6">
    <location>
        <begin position="502"/>
        <end position="545"/>
    </location>
</feature>
<feature type="compositionally biased region" description="Acidic residues" evidence="6">
    <location>
        <begin position="522"/>
        <end position="533"/>
    </location>
</feature>
<dbReference type="PANTHER" id="PTHR42648:SF25">
    <property type="entry name" value="RNA-DIRECTED DNA POLYMERASE"/>
    <property type="match status" value="1"/>
</dbReference>
<dbReference type="Proteomes" id="UP000467841">
    <property type="component" value="Unassembled WGS sequence"/>
</dbReference>
<keyword evidence="5" id="KW-0862">Zinc</keyword>
<evidence type="ECO:0000256" key="1">
    <source>
        <dbReference type="ARBA" id="ARBA00022670"/>
    </source>
</evidence>
<name>A0A6D2HDP8_9BRAS</name>
<reference evidence="9" key="1">
    <citation type="submission" date="2020-01" db="EMBL/GenBank/DDBJ databases">
        <authorList>
            <person name="Mishra B."/>
        </authorList>
    </citation>
    <scope>NUCLEOTIDE SEQUENCE [LARGE SCALE GENOMIC DNA]</scope>
</reference>
<dbReference type="Pfam" id="PF25597">
    <property type="entry name" value="SH3_retrovirus"/>
    <property type="match status" value="1"/>
</dbReference>
<keyword evidence="3" id="KW-0064">Aspartyl protease</keyword>
<proteinExistence type="predicted"/>
<dbReference type="Gene3D" id="3.30.420.10">
    <property type="entry name" value="Ribonuclease H-like superfamily/Ribonuclease H"/>
    <property type="match status" value="1"/>
</dbReference>
<feature type="compositionally biased region" description="Acidic residues" evidence="6">
    <location>
        <begin position="502"/>
        <end position="511"/>
    </location>
</feature>
<keyword evidence="1" id="KW-0645">Protease</keyword>
<dbReference type="InterPro" id="IPR039537">
    <property type="entry name" value="Retrotran_Ty1/copia-like"/>
</dbReference>
<protein>
    <recommendedName>
        <fullName evidence="11">Integrase catalytic domain-containing protein</fullName>
    </recommendedName>
</protein>
<dbReference type="Pfam" id="PF13976">
    <property type="entry name" value="gag_pre-integrs"/>
    <property type="match status" value="1"/>
</dbReference>
<dbReference type="InterPro" id="IPR013103">
    <property type="entry name" value="RVT_2"/>
</dbReference>
<dbReference type="SUPFAM" id="SSF56672">
    <property type="entry name" value="DNA/RNA polymerases"/>
    <property type="match status" value="1"/>
</dbReference>
<evidence type="ECO:0000256" key="4">
    <source>
        <dbReference type="ARBA" id="ARBA00022801"/>
    </source>
</evidence>
<dbReference type="Pfam" id="PF22936">
    <property type="entry name" value="Pol_BBD"/>
    <property type="match status" value="1"/>
</dbReference>
<evidence type="ECO:0000256" key="6">
    <source>
        <dbReference type="SAM" id="MobiDB-lite"/>
    </source>
</evidence>
<dbReference type="AlphaFoldDB" id="A0A6D2HDP8"/>
<dbReference type="SUPFAM" id="SSF57756">
    <property type="entry name" value="Retrovirus zinc finger-like domains"/>
    <property type="match status" value="1"/>
</dbReference>
<evidence type="ECO:0000313" key="9">
    <source>
        <dbReference type="EMBL" id="CAA7013624.1"/>
    </source>
</evidence>
<dbReference type="GO" id="GO:0008270">
    <property type="term" value="F:zinc ion binding"/>
    <property type="evidence" value="ECO:0007669"/>
    <property type="project" value="UniProtKB-KW"/>
</dbReference>
<evidence type="ECO:0000256" key="3">
    <source>
        <dbReference type="ARBA" id="ARBA00022750"/>
    </source>
</evidence>
<dbReference type="PROSITE" id="PS50158">
    <property type="entry name" value="ZF_CCHC"/>
    <property type="match status" value="1"/>
</dbReference>
<dbReference type="SMART" id="SM00343">
    <property type="entry name" value="ZnF_C2HC"/>
    <property type="match status" value="1"/>
</dbReference>
<dbReference type="OrthoDB" id="422771at2759"/>
<dbReference type="InterPro" id="IPR025724">
    <property type="entry name" value="GAG-pre-integrase_dom"/>
</dbReference>